<gene>
    <name evidence="1" type="ORF">ACFQ44_00800</name>
</gene>
<reference evidence="2" key="1">
    <citation type="journal article" date="2019" name="Int. J. Syst. Evol. Microbiol.">
        <title>The Global Catalogue of Microorganisms (GCM) 10K type strain sequencing project: providing services to taxonomists for standard genome sequencing and annotation.</title>
        <authorList>
            <consortium name="The Broad Institute Genomics Platform"/>
            <consortium name="The Broad Institute Genome Sequencing Center for Infectious Disease"/>
            <person name="Wu L."/>
            <person name="Ma J."/>
        </authorList>
    </citation>
    <scope>NUCLEOTIDE SEQUENCE [LARGE SCALE GENOMIC DNA]</scope>
    <source>
        <strain evidence="2">CCM 8979</strain>
    </source>
</reference>
<protein>
    <recommendedName>
        <fullName evidence="3">Helix-turn-helix domain-containing protein</fullName>
    </recommendedName>
</protein>
<comment type="caution">
    <text evidence="1">The sequence shown here is derived from an EMBL/GenBank/DDBJ whole genome shotgun (WGS) entry which is preliminary data.</text>
</comment>
<dbReference type="EMBL" id="JBHTOD010000001">
    <property type="protein sequence ID" value="MFD1454213.1"/>
    <property type="molecule type" value="Genomic_DNA"/>
</dbReference>
<evidence type="ECO:0000313" key="2">
    <source>
        <dbReference type="Proteomes" id="UP001597189"/>
    </source>
</evidence>
<sequence>MAPKIIGQTIYSFPNQAVTFTIIELQEVVLINGEEIKNTHRYWVPTGDNLADAENYVEPLTNPDENLDADYQLYRQQFNLLTPQEIRQAREALGLSRATTALLLNLSEPQFSAIEDDDILQTRKQDAKLRLLKNPQELRTSVNRYQKTIERQATRYQIDLSDLNRLLSPNALS</sequence>
<accession>A0ABW4D2L8</accession>
<name>A0ABW4D2L8_9LACO</name>
<organism evidence="1 2">
    <name type="scientific">Levilactobacillus lanxiensis</name>
    <dbReference type="NCBI Taxonomy" id="2799568"/>
    <lineage>
        <taxon>Bacteria</taxon>
        <taxon>Bacillati</taxon>
        <taxon>Bacillota</taxon>
        <taxon>Bacilli</taxon>
        <taxon>Lactobacillales</taxon>
        <taxon>Lactobacillaceae</taxon>
        <taxon>Levilactobacillus</taxon>
    </lineage>
</organism>
<keyword evidence="2" id="KW-1185">Reference proteome</keyword>
<dbReference type="Proteomes" id="UP001597189">
    <property type="component" value="Unassembled WGS sequence"/>
</dbReference>
<evidence type="ECO:0000313" key="1">
    <source>
        <dbReference type="EMBL" id="MFD1454213.1"/>
    </source>
</evidence>
<proteinExistence type="predicted"/>
<dbReference type="RefSeq" id="WP_203642572.1">
    <property type="nucleotide sequence ID" value="NZ_BOLN01000001.1"/>
</dbReference>
<evidence type="ECO:0008006" key="3">
    <source>
        <dbReference type="Google" id="ProtNLM"/>
    </source>
</evidence>
<dbReference type="InterPro" id="IPR010982">
    <property type="entry name" value="Lambda_DNA-bd_dom_sf"/>
</dbReference>
<dbReference type="Gene3D" id="1.10.260.40">
    <property type="entry name" value="lambda repressor-like DNA-binding domains"/>
    <property type="match status" value="1"/>
</dbReference>